<evidence type="ECO:0000256" key="1">
    <source>
        <dbReference type="SAM" id="Phobius"/>
    </source>
</evidence>
<dbReference type="EMBL" id="JAZDWU010000007">
    <property type="protein sequence ID" value="KAK9995355.1"/>
    <property type="molecule type" value="Genomic_DNA"/>
</dbReference>
<keyword evidence="1" id="KW-0812">Transmembrane</keyword>
<keyword evidence="1" id="KW-0472">Membrane</keyword>
<reference evidence="2 3" key="1">
    <citation type="submission" date="2024-01" db="EMBL/GenBank/DDBJ databases">
        <title>A telomere-to-telomere, gap-free genome of sweet tea (Lithocarpus litseifolius).</title>
        <authorList>
            <person name="Zhou J."/>
        </authorList>
    </citation>
    <scope>NUCLEOTIDE SEQUENCE [LARGE SCALE GENOMIC DNA]</scope>
    <source>
        <strain evidence="2">Zhou-2022a</strain>
        <tissue evidence="2">Leaf</tissue>
    </source>
</reference>
<protein>
    <submittedName>
        <fullName evidence="2">Uncharacterized protein</fullName>
    </submittedName>
</protein>
<organism evidence="2 3">
    <name type="scientific">Lithocarpus litseifolius</name>
    <dbReference type="NCBI Taxonomy" id="425828"/>
    <lineage>
        <taxon>Eukaryota</taxon>
        <taxon>Viridiplantae</taxon>
        <taxon>Streptophyta</taxon>
        <taxon>Embryophyta</taxon>
        <taxon>Tracheophyta</taxon>
        <taxon>Spermatophyta</taxon>
        <taxon>Magnoliopsida</taxon>
        <taxon>eudicotyledons</taxon>
        <taxon>Gunneridae</taxon>
        <taxon>Pentapetalae</taxon>
        <taxon>rosids</taxon>
        <taxon>fabids</taxon>
        <taxon>Fagales</taxon>
        <taxon>Fagaceae</taxon>
        <taxon>Lithocarpus</taxon>
    </lineage>
</organism>
<sequence length="148" mass="17013">MKYPKHPKIINTNRGSGVQMLNKAITSKRPFFCQEVRALITFAENVVDVSQTILSFKKKFVHECGIPCLCVVIVTLSSNPSKAQMVQAQKSLQLRRSRTFNTTFIFVFKFFQLQLLLENVFFLASLIVRQLFHSYDTWNVTNKTSVTS</sequence>
<feature type="transmembrane region" description="Helical" evidence="1">
    <location>
        <begin position="104"/>
        <end position="128"/>
    </location>
</feature>
<evidence type="ECO:0000313" key="2">
    <source>
        <dbReference type="EMBL" id="KAK9995355.1"/>
    </source>
</evidence>
<dbReference type="Proteomes" id="UP001459277">
    <property type="component" value="Unassembled WGS sequence"/>
</dbReference>
<comment type="caution">
    <text evidence="2">The sequence shown here is derived from an EMBL/GenBank/DDBJ whole genome shotgun (WGS) entry which is preliminary data.</text>
</comment>
<gene>
    <name evidence="2" type="ORF">SO802_020041</name>
</gene>
<keyword evidence="1" id="KW-1133">Transmembrane helix</keyword>
<accession>A0AAW2CG71</accession>
<name>A0AAW2CG71_9ROSI</name>
<evidence type="ECO:0000313" key="3">
    <source>
        <dbReference type="Proteomes" id="UP001459277"/>
    </source>
</evidence>
<dbReference type="AlphaFoldDB" id="A0AAW2CG71"/>
<proteinExistence type="predicted"/>
<keyword evidence="3" id="KW-1185">Reference proteome</keyword>